<dbReference type="AlphaFoldDB" id="A0A8S3VZX3"/>
<evidence type="ECO:0000256" key="1">
    <source>
        <dbReference type="SAM" id="MobiDB-lite"/>
    </source>
</evidence>
<organism evidence="2 3">
    <name type="scientific">Parnassius apollo</name>
    <name type="common">Apollo butterfly</name>
    <name type="synonym">Papilio apollo</name>
    <dbReference type="NCBI Taxonomy" id="110799"/>
    <lineage>
        <taxon>Eukaryota</taxon>
        <taxon>Metazoa</taxon>
        <taxon>Ecdysozoa</taxon>
        <taxon>Arthropoda</taxon>
        <taxon>Hexapoda</taxon>
        <taxon>Insecta</taxon>
        <taxon>Pterygota</taxon>
        <taxon>Neoptera</taxon>
        <taxon>Endopterygota</taxon>
        <taxon>Lepidoptera</taxon>
        <taxon>Glossata</taxon>
        <taxon>Ditrysia</taxon>
        <taxon>Papilionoidea</taxon>
        <taxon>Papilionidae</taxon>
        <taxon>Parnassiinae</taxon>
        <taxon>Parnassini</taxon>
        <taxon>Parnassius</taxon>
        <taxon>Parnassius</taxon>
    </lineage>
</organism>
<sequence length="91" mass="10313">MELVQQKVNEMGENEWGALCRKVIKIEEEYKKSDVVVDRLTDEFIIHVSDDEPDTESEEESDSSKDEGSDVSMEAPSTSKDVFMEGIQPLT</sequence>
<feature type="region of interest" description="Disordered" evidence="1">
    <location>
        <begin position="47"/>
        <end position="91"/>
    </location>
</feature>
<protein>
    <submittedName>
        <fullName evidence="2">(apollo) hypothetical protein</fullName>
    </submittedName>
</protein>
<accession>A0A8S3VZX3</accession>
<comment type="caution">
    <text evidence="2">The sequence shown here is derived from an EMBL/GenBank/DDBJ whole genome shotgun (WGS) entry which is preliminary data.</text>
</comment>
<reference evidence="2" key="1">
    <citation type="submission" date="2021-04" db="EMBL/GenBank/DDBJ databases">
        <authorList>
            <person name="Tunstrom K."/>
        </authorList>
    </citation>
    <scope>NUCLEOTIDE SEQUENCE</scope>
</reference>
<evidence type="ECO:0000313" key="2">
    <source>
        <dbReference type="EMBL" id="CAG4931131.1"/>
    </source>
</evidence>
<proteinExistence type="predicted"/>
<keyword evidence="3" id="KW-1185">Reference proteome</keyword>
<dbReference type="OrthoDB" id="2266637at2759"/>
<gene>
    <name evidence="2" type="ORF">PAPOLLO_LOCUS297</name>
</gene>
<name>A0A8S3VZX3_PARAO</name>
<feature type="compositionally biased region" description="Acidic residues" evidence="1">
    <location>
        <begin position="51"/>
        <end position="61"/>
    </location>
</feature>
<dbReference type="Proteomes" id="UP000691718">
    <property type="component" value="Unassembled WGS sequence"/>
</dbReference>
<evidence type="ECO:0000313" key="3">
    <source>
        <dbReference type="Proteomes" id="UP000691718"/>
    </source>
</evidence>
<dbReference type="EMBL" id="CAJQZP010000008">
    <property type="protein sequence ID" value="CAG4931131.1"/>
    <property type="molecule type" value="Genomic_DNA"/>
</dbReference>